<evidence type="ECO:0000313" key="2">
    <source>
        <dbReference type="Proteomes" id="UP001207930"/>
    </source>
</evidence>
<gene>
    <name evidence="1" type="ORF">OKA04_09965</name>
</gene>
<comment type="caution">
    <text evidence="1">The sequence shown here is derived from an EMBL/GenBank/DDBJ whole genome shotgun (WGS) entry which is preliminary data.</text>
</comment>
<dbReference type="InterPro" id="IPR010287">
    <property type="entry name" value="DUF892_YciF-like"/>
</dbReference>
<sequence>MTISSTKDIFFDQLSDLCSAAAQAAESMPDLVAWSTQARLCELLEDHRSALGRSLVKISGIFRAESVGPGGATCKAMAGLISGGNEHIRMAGDTIVRDLLIIAHTLRIASYLEAAARFTNGIAKRAGLAVEGSAAEDVRAFEGEFKRCLVEVALEEFGVELGVEP</sequence>
<dbReference type="PANTHER" id="PTHR30565">
    <property type="entry name" value="PROTEIN YCIF"/>
    <property type="match status" value="1"/>
</dbReference>
<reference evidence="1 2" key="1">
    <citation type="submission" date="2022-10" db="EMBL/GenBank/DDBJ databases">
        <title>Luteolibacter flavescens strain MCCC 1K03193, whole genome shotgun sequencing project.</title>
        <authorList>
            <person name="Zhao G."/>
            <person name="Shen L."/>
        </authorList>
    </citation>
    <scope>NUCLEOTIDE SEQUENCE [LARGE SCALE GENOMIC DNA]</scope>
    <source>
        <strain evidence="1 2">MCCC 1K03193</strain>
    </source>
</reference>
<dbReference type="Gene3D" id="1.20.1260.10">
    <property type="match status" value="1"/>
</dbReference>
<accession>A0ABT3FNL6</accession>
<dbReference type="Pfam" id="PF05974">
    <property type="entry name" value="DUF892"/>
    <property type="match status" value="1"/>
</dbReference>
<keyword evidence="2" id="KW-1185">Reference proteome</keyword>
<dbReference type="SUPFAM" id="SSF47240">
    <property type="entry name" value="Ferritin-like"/>
    <property type="match status" value="1"/>
</dbReference>
<dbReference type="PANTHER" id="PTHR30565:SF9">
    <property type="entry name" value="PROTEIN YCIF"/>
    <property type="match status" value="1"/>
</dbReference>
<dbReference type="EMBL" id="JAPDDS010000004">
    <property type="protein sequence ID" value="MCW1885052.1"/>
    <property type="molecule type" value="Genomic_DNA"/>
</dbReference>
<name>A0ABT3FNL6_9BACT</name>
<proteinExistence type="predicted"/>
<dbReference type="Proteomes" id="UP001207930">
    <property type="component" value="Unassembled WGS sequence"/>
</dbReference>
<evidence type="ECO:0000313" key="1">
    <source>
        <dbReference type="EMBL" id="MCW1885052.1"/>
    </source>
</evidence>
<protein>
    <submittedName>
        <fullName evidence="1">DUF892 family protein</fullName>
    </submittedName>
</protein>
<dbReference type="InterPro" id="IPR012347">
    <property type="entry name" value="Ferritin-like"/>
</dbReference>
<dbReference type="RefSeq" id="WP_264501010.1">
    <property type="nucleotide sequence ID" value="NZ_JAPDDS010000004.1"/>
</dbReference>
<dbReference type="InterPro" id="IPR009078">
    <property type="entry name" value="Ferritin-like_SF"/>
</dbReference>
<organism evidence="1 2">
    <name type="scientific">Luteolibacter flavescens</name>
    <dbReference type="NCBI Taxonomy" id="1859460"/>
    <lineage>
        <taxon>Bacteria</taxon>
        <taxon>Pseudomonadati</taxon>
        <taxon>Verrucomicrobiota</taxon>
        <taxon>Verrucomicrobiia</taxon>
        <taxon>Verrucomicrobiales</taxon>
        <taxon>Verrucomicrobiaceae</taxon>
        <taxon>Luteolibacter</taxon>
    </lineage>
</organism>
<dbReference type="InterPro" id="IPR047114">
    <property type="entry name" value="YciF"/>
</dbReference>